<dbReference type="SUPFAM" id="SSF52540">
    <property type="entry name" value="P-loop containing nucleoside triphosphate hydrolases"/>
    <property type="match status" value="1"/>
</dbReference>
<dbReference type="PANTHER" id="PTHR11017:SF271">
    <property type="entry name" value="DISEASE RESISTANCE PROTEIN (TIR-NBS-LRR CLASS) FAMILY"/>
    <property type="match status" value="1"/>
</dbReference>
<keyword evidence="6" id="KW-1185">Reference proteome</keyword>
<dbReference type="GO" id="GO:0043531">
    <property type="term" value="F:ADP binding"/>
    <property type="evidence" value="ECO:0007669"/>
    <property type="project" value="InterPro"/>
</dbReference>
<keyword evidence="3" id="KW-0520">NAD</keyword>
<dbReference type="Pfam" id="PF23282">
    <property type="entry name" value="WHD_ROQ1"/>
    <property type="match status" value="1"/>
</dbReference>
<dbReference type="GO" id="GO:0007165">
    <property type="term" value="P:signal transduction"/>
    <property type="evidence" value="ECO:0007669"/>
    <property type="project" value="InterPro"/>
</dbReference>
<dbReference type="SUPFAM" id="SSF52200">
    <property type="entry name" value="Toll/Interleukin receptor TIR domain"/>
    <property type="match status" value="1"/>
</dbReference>
<dbReference type="InterPro" id="IPR042197">
    <property type="entry name" value="Apaf_helical"/>
</dbReference>
<dbReference type="EMBL" id="CAKMRJ010002914">
    <property type="protein sequence ID" value="CAH1429592.1"/>
    <property type="molecule type" value="Genomic_DNA"/>
</dbReference>
<evidence type="ECO:0000256" key="1">
    <source>
        <dbReference type="ARBA" id="ARBA00022614"/>
    </source>
</evidence>
<dbReference type="Pfam" id="PF00931">
    <property type="entry name" value="NB-ARC"/>
    <property type="match status" value="1"/>
</dbReference>
<dbReference type="Gene3D" id="3.80.10.10">
    <property type="entry name" value="Ribonuclease Inhibitor"/>
    <property type="match status" value="2"/>
</dbReference>
<dbReference type="Proteomes" id="UP001157418">
    <property type="component" value="Unassembled WGS sequence"/>
</dbReference>
<dbReference type="AlphaFoldDB" id="A0AAU9MSW7"/>
<protein>
    <recommendedName>
        <fullName evidence="4">TIR domain-containing protein</fullName>
    </recommendedName>
</protein>
<dbReference type="Gene3D" id="1.10.8.430">
    <property type="entry name" value="Helical domain of apoptotic protease-activating factors"/>
    <property type="match status" value="1"/>
</dbReference>
<evidence type="ECO:0000256" key="3">
    <source>
        <dbReference type="ARBA" id="ARBA00023027"/>
    </source>
</evidence>
<proteinExistence type="predicted"/>
<reference evidence="5 6" key="1">
    <citation type="submission" date="2022-01" db="EMBL/GenBank/DDBJ databases">
        <authorList>
            <person name="Xiong W."/>
            <person name="Schranz E."/>
        </authorList>
    </citation>
    <scope>NUCLEOTIDE SEQUENCE [LARGE SCALE GENOMIC DNA]</scope>
</reference>
<dbReference type="InterPro" id="IPR002182">
    <property type="entry name" value="NB-ARC"/>
</dbReference>
<dbReference type="InterPro" id="IPR035897">
    <property type="entry name" value="Toll_tir_struct_dom_sf"/>
</dbReference>
<dbReference type="FunFam" id="3.40.50.10140:FF:000007">
    <property type="entry name" value="Disease resistance protein (TIR-NBS-LRR class)"/>
    <property type="match status" value="1"/>
</dbReference>
<evidence type="ECO:0000313" key="5">
    <source>
        <dbReference type="EMBL" id="CAH1429592.1"/>
    </source>
</evidence>
<sequence>MASSSSSSSSSSSPSALAFSSQSWKYDVFLSFRGEDTRKTFVDHLYTALIQQGIHTYKDNETLPRGELIGPSLLKAIEESQIAVIIFSENYADSSWCLDELECIMKCKDTKGHIVMPIFYGVDPSEVRKQKQKYGEALSKHELENKTKVESWRKALVDASNISGWEPKHIANGHESKVIKEIVETISQRLQLVTSSANEDLIGMADRMQHLKLEIQIGSGGVRMIGIWGVGGGGKTTLASSIYNEISSKFDSCCFVENIREESGRYGLGKLQEKILCGVLKQKEVQGIGRVEEGRQMIKDRLCHKMVLIVLDDVNQLDQLKAVAGSHDWFGEGSRIIITTRDVHLLNAHRVDVMHNVSLLNDEEAIELFHKLSPQDYIRKEDYERLSKDVVSYAGGLPLALTVLGPFLCDKDTDEWMSVLARLKEIPNDDIVGKLKISFDGLTEVEKELFLDIACFFRRERKDQVMEILDACGFHPVIGVKVLIQKALITVSNGRFDMHDLVQEMGHYIVRGEHPNNPEKHSRIWKEEDVLKISAMDATVELKNIKALQIGLNWLPKKEQDLPLIAANMKNLRYVKWDVNHENPLLNNFPPRELCYLHLSRVLQKQLWEGCKLLPNLKIMELWSSNIIMTPDFDGVPNLERLKLYQCMYLEEIHPSIGRLERLVLLSVEACTSLKMFPPVTRLKKLETLSFHHCPQLFNPSEIQQNMDNLGRSNLPGVECCFQGLSLCQTKIGLQFILNMQELGFLTKLELSNCGLGDEDIGSDVWELANLQVLNLDGNKFSRLNFGLFGLPRLKWLNLSWCQELVEVSELPPSISILTMDYCYSLRSFGDISNCKWLWKVSHAGGYNLNPLDGEILLHSMLQAIDIEHHFIDFALAHQIPKGFVGGCFMGKTFTWRFPIEYRKPSGASIKSHSDKFTLRLPDDWYNEFCGLLIRVVANSGILDIDIIIKQEPDNREYVFKNWRFDKQPEPEYDGKVKTYVGYVPFSSLRRTMSLNSSYNIISFHIHRMYWTSFAAELVPRRSKDDPMQTTQVATNCSEFWNNGQTFEIQQDLGSSIKISWGRWKNI</sequence>
<dbReference type="Pfam" id="PF01582">
    <property type="entry name" value="TIR"/>
    <property type="match status" value="1"/>
</dbReference>
<dbReference type="Gene3D" id="3.40.50.10140">
    <property type="entry name" value="Toll/interleukin-1 receptor homology (TIR) domain"/>
    <property type="match status" value="1"/>
</dbReference>
<evidence type="ECO:0000256" key="2">
    <source>
        <dbReference type="ARBA" id="ARBA00022737"/>
    </source>
</evidence>
<gene>
    <name evidence="5" type="ORF">LVIROSA_LOCUS16444</name>
</gene>
<dbReference type="GO" id="GO:0006952">
    <property type="term" value="P:defense response"/>
    <property type="evidence" value="ECO:0007669"/>
    <property type="project" value="InterPro"/>
</dbReference>
<dbReference type="SUPFAM" id="SSF52058">
    <property type="entry name" value="L domain-like"/>
    <property type="match status" value="1"/>
</dbReference>
<dbReference type="PROSITE" id="PS50104">
    <property type="entry name" value="TIR"/>
    <property type="match status" value="1"/>
</dbReference>
<dbReference type="PRINTS" id="PR00364">
    <property type="entry name" value="DISEASERSIST"/>
</dbReference>
<organism evidence="5 6">
    <name type="scientific">Lactuca virosa</name>
    <dbReference type="NCBI Taxonomy" id="75947"/>
    <lineage>
        <taxon>Eukaryota</taxon>
        <taxon>Viridiplantae</taxon>
        <taxon>Streptophyta</taxon>
        <taxon>Embryophyta</taxon>
        <taxon>Tracheophyta</taxon>
        <taxon>Spermatophyta</taxon>
        <taxon>Magnoliopsida</taxon>
        <taxon>eudicotyledons</taxon>
        <taxon>Gunneridae</taxon>
        <taxon>Pentapetalae</taxon>
        <taxon>asterids</taxon>
        <taxon>campanulids</taxon>
        <taxon>Asterales</taxon>
        <taxon>Asteraceae</taxon>
        <taxon>Cichorioideae</taxon>
        <taxon>Cichorieae</taxon>
        <taxon>Lactucinae</taxon>
        <taxon>Lactuca</taxon>
    </lineage>
</organism>
<feature type="domain" description="TIR" evidence="4">
    <location>
        <begin position="24"/>
        <end position="190"/>
    </location>
</feature>
<dbReference type="InterPro" id="IPR044974">
    <property type="entry name" value="Disease_R_plants"/>
</dbReference>
<accession>A0AAU9MSW7</accession>
<dbReference type="InterPro" id="IPR058192">
    <property type="entry name" value="WHD_ROQ1-like"/>
</dbReference>
<dbReference type="PANTHER" id="PTHR11017">
    <property type="entry name" value="LEUCINE-RICH REPEAT-CONTAINING PROTEIN"/>
    <property type="match status" value="1"/>
</dbReference>
<evidence type="ECO:0000313" key="6">
    <source>
        <dbReference type="Proteomes" id="UP001157418"/>
    </source>
</evidence>
<name>A0AAU9MSW7_9ASTR</name>
<dbReference type="Gene3D" id="3.40.50.300">
    <property type="entry name" value="P-loop containing nucleotide triphosphate hydrolases"/>
    <property type="match status" value="1"/>
</dbReference>
<dbReference type="InterPro" id="IPR032675">
    <property type="entry name" value="LRR_dom_sf"/>
</dbReference>
<keyword evidence="1" id="KW-0433">Leucine-rich repeat</keyword>
<dbReference type="InterPro" id="IPR000157">
    <property type="entry name" value="TIR_dom"/>
</dbReference>
<comment type="caution">
    <text evidence="5">The sequence shown here is derived from an EMBL/GenBank/DDBJ whole genome shotgun (WGS) entry which is preliminary data.</text>
</comment>
<keyword evidence="2" id="KW-0677">Repeat</keyword>
<evidence type="ECO:0000259" key="4">
    <source>
        <dbReference type="PROSITE" id="PS50104"/>
    </source>
</evidence>
<dbReference type="InterPro" id="IPR027417">
    <property type="entry name" value="P-loop_NTPase"/>
</dbReference>
<dbReference type="SMART" id="SM00255">
    <property type="entry name" value="TIR"/>
    <property type="match status" value="1"/>
</dbReference>